<sequence>MSEHLGSDQREVLIIGGGPAGLSAALVLSRARRRVTVVDSGEPRNATAAHMHGFLSRDGMPPEELRKIGRTEVRGYGGEIVDGAVERTERTADGFAVALRDGTVLRGRRLLVTTGVVDELPDVPGLRERWGREVQMCPYCHGWEVRDQKIVVLATGPMSVHQALLITQWSKDVAFVVAEAPEGADAERLAARGVTVVVDEPARLTVESDRVTGLELAGGETVACDAVFLGPRMVARSGPLTDLGCEMNDDGFVKTDPFGLTSVPGVWAAGNVAKPAGQVITAAADAVWSAGLINMDLIEEEIERELAARS</sequence>
<evidence type="ECO:0000256" key="3">
    <source>
        <dbReference type="ARBA" id="ARBA00048132"/>
    </source>
</evidence>
<proteinExistence type="predicted"/>
<dbReference type="Pfam" id="PF07992">
    <property type="entry name" value="Pyr_redox_2"/>
    <property type="match status" value="1"/>
</dbReference>
<reference evidence="5 6" key="1">
    <citation type="submission" date="2020-10" db="EMBL/GenBank/DDBJ databases">
        <title>Sequencing the genomes of 1000 actinobacteria strains.</title>
        <authorList>
            <person name="Klenk H.-P."/>
        </authorList>
    </citation>
    <scope>NUCLEOTIDE SEQUENCE [LARGE SCALE GENOMIC DNA]</scope>
    <source>
        <strain evidence="5 6">DSM 46744</strain>
    </source>
</reference>
<dbReference type="PANTHER" id="PTHR48105">
    <property type="entry name" value="THIOREDOXIN REDUCTASE 1-RELATED-RELATED"/>
    <property type="match status" value="1"/>
</dbReference>
<evidence type="ECO:0000313" key="5">
    <source>
        <dbReference type="EMBL" id="MBE1530969.1"/>
    </source>
</evidence>
<comment type="catalytic activity">
    <reaction evidence="3">
        <text>[thioredoxin]-dithiol + NADP(+) = [thioredoxin]-disulfide + NADPH + H(+)</text>
        <dbReference type="Rhea" id="RHEA:20345"/>
        <dbReference type="Rhea" id="RHEA-COMP:10698"/>
        <dbReference type="Rhea" id="RHEA-COMP:10700"/>
        <dbReference type="ChEBI" id="CHEBI:15378"/>
        <dbReference type="ChEBI" id="CHEBI:29950"/>
        <dbReference type="ChEBI" id="CHEBI:50058"/>
        <dbReference type="ChEBI" id="CHEBI:57783"/>
        <dbReference type="ChEBI" id="CHEBI:58349"/>
        <dbReference type="EC" id="1.8.1.9"/>
    </reaction>
</comment>
<dbReference type="InterPro" id="IPR036188">
    <property type="entry name" value="FAD/NAD-bd_sf"/>
</dbReference>
<dbReference type="PRINTS" id="PR00368">
    <property type="entry name" value="FADPNR"/>
</dbReference>
<comment type="caution">
    <text evidence="5">The sequence shown here is derived from an EMBL/GenBank/DDBJ whole genome shotgun (WGS) entry which is preliminary data.</text>
</comment>
<dbReference type="PRINTS" id="PR00469">
    <property type="entry name" value="PNDRDTASEII"/>
</dbReference>
<organism evidence="5 6">
    <name type="scientific">Actinomadura algeriensis</name>
    <dbReference type="NCBI Taxonomy" id="1679523"/>
    <lineage>
        <taxon>Bacteria</taxon>
        <taxon>Bacillati</taxon>
        <taxon>Actinomycetota</taxon>
        <taxon>Actinomycetes</taxon>
        <taxon>Streptosporangiales</taxon>
        <taxon>Thermomonosporaceae</taxon>
        <taxon>Actinomadura</taxon>
    </lineage>
</organism>
<dbReference type="Proteomes" id="UP000627838">
    <property type="component" value="Unassembled WGS sequence"/>
</dbReference>
<name>A0ABR9JKI4_9ACTN</name>
<accession>A0ABR9JKI4</accession>
<dbReference type="EMBL" id="JADBDZ010000001">
    <property type="protein sequence ID" value="MBE1530969.1"/>
    <property type="molecule type" value="Genomic_DNA"/>
</dbReference>
<dbReference type="RefSeq" id="WP_192757910.1">
    <property type="nucleotide sequence ID" value="NZ_JADBDZ010000001.1"/>
</dbReference>
<keyword evidence="1" id="KW-0285">Flavoprotein</keyword>
<dbReference type="Gene3D" id="3.50.50.60">
    <property type="entry name" value="FAD/NAD(P)-binding domain"/>
    <property type="match status" value="2"/>
</dbReference>
<dbReference type="InterPro" id="IPR023753">
    <property type="entry name" value="FAD/NAD-binding_dom"/>
</dbReference>
<keyword evidence="6" id="KW-1185">Reference proteome</keyword>
<evidence type="ECO:0000313" key="6">
    <source>
        <dbReference type="Proteomes" id="UP000627838"/>
    </source>
</evidence>
<dbReference type="SUPFAM" id="SSF51905">
    <property type="entry name" value="FAD/NAD(P)-binding domain"/>
    <property type="match status" value="1"/>
</dbReference>
<dbReference type="InterPro" id="IPR050097">
    <property type="entry name" value="Ferredoxin-NADP_redctase_2"/>
</dbReference>
<evidence type="ECO:0000256" key="1">
    <source>
        <dbReference type="ARBA" id="ARBA00022630"/>
    </source>
</evidence>
<evidence type="ECO:0000259" key="4">
    <source>
        <dbReference type="Pfam" id="PF07992"/>
    </source>
</evidence>
<keyword evidence="2" id="KW-0560">Oxidoreductase</keyword>
<gene>
    <name evidence="5" type="ORF">H4W34_000802</name>
</gene>
<feature type="domain" description="FAD/NAD(P)-binding" evidence="4">
    <location>
        <begin position="11"/>
        <end position="284"/>
    </location>
</feature>
<protein>
    <submittedName>
        <fullName evidence="5">Thioredoxin reductase</fullName>
    </submittedName>
</protein>
<evidence type="ECO:0000256" key="2">
    <source>
        <dbReference type="ARBA" id="ARBA00023002"/>
    </source>
</evidence>